<reference evidence="1" key="1">
    <citation type="submission" date="2023-11" db="EMBL/GenBank/DDBJ databases">
        <authorList>
            <person name="Poullet M."/>
        </authorList>
    </citation>
    <scope>NUCLEOTIDE SEQUENCE</scope>
    <source>
        <strain evidence="1">E1834</strain>
    </source>
</reference>
<gene>
    <name evidence="1" type="ORF">MENTE1834_LOCUS23545</name>
</gene>
<evidence type="ECO:0000313" key="2">
    <source>
        <dbReference type="Proteomes" id="UP001497535"/>
    </source>
</evidence>
<evidence type="ECO:0000313" key="1">
    <source>
        <dbReference type="EMBL" id="CAK5076673.1"/>
    </source>
</evidence>
<organism evidence="1 2">
    <name type="scientific">Meloidogyne enterolobii</name>
    <name type="common">Root-knot nematode worm</name>
    <name type="synonym">Meloidogyne mayaguensis</name>
    <dbReference type="NCBI Taxonomy" id="390850"/>
    <lineage>
        <taxon>Eukaryota</taxon>
        <taxon>Metazoa</taxon>
        <taxon>Ecdysozoa</taxon>
        <taxon>Nematoda</taxon>
        <taxon>Chromadorea</taxon>
        <taxon>Rhabditida</taxon>
        <taxon>Tylenchina</taxon>
        <taxon>Tylenchomorpha</taxon>
        <taxon>Tylenchoidea</taxon>
        <taxon>Meloidogynidae</taxon>
        <taxon>Meloidogyninae</taxon>
        <taxon>Meloidogyne</taxon>
    </lineage>
</organism>
<keyword evidence="2" id="KW-1185">Reference proteome</keyword>
<comment type="caution">
    <text evidence="1">The sequence shown here is derived from an EMBL/GenBank/DDBJ whole genome shotgun (WGS) entry which is preliminary data.</text>
</comment>
<proteinExistence type="predicted"/>
<sequence>MNFAIMATVLKRTTLITNLLFWKMQSTTMGTLNIHPSESMTINITTISSSI</sequence>
<protein>
    <submittedName>
        <fullName evidence="1">Uncharacterized protein</fullName>
    </submittedName>
</protein>
<name>A0ACB0ZE04_MELEN</name>
<dbReference type="EMBL" id="CAVMJV010000030">
    <property type="protein sequence ID" value="CAK5076673.1"/>
    <property type="molecule type" value="Genomic_DNA"/>
</dbReference>
<dbReference type="Proteomes" id="UP001497535">
    <property type="component" value="Unassembled WGS sequence"/>
</dbReference>
<accession>A0ACB0ZE04</accession>